<feature type="compositionally biased region" description="Polar residues" evidence="2">
    <location>
        <begin position="1"/>
        <end position="12"/>
    </location>
</feature>
<dbReference type="InterPro" id="IPR002110">
    <property type="entry name" value="Ankyrin_rpt"/>
</dbReference>
<dbReference type="Pfam" id="PF13637">
    <property type="entry name" value="Ank_4"/>
    <property type="match status" value="1"/>
</dbReference>
<evidence type="ECO:0000256" key="1">
    <source>
        <dbReference type="PROSITE-ProRule" id="PRU00023"/>
    </source>
</evidence>
<protein>
    <submittedName>
        <fullName evidence="3">Uncharacterized protein</fullName>
    </submittedName>
</protein>
<reference evidence="3 4" key="1">
    <citation type="submission" date="2020-04" db="EMBL/GenBank/DDBJ databases">
        <authorList>
            <person name="Alioto T."/>
            <person name="Alioto T."/>
            <person name="Gomez Garrido J."/>
        </authorList>
    </citation>
    <scope>NUCLEOTIDE SEQUENCE [LARGE SCALE GENOMIC DNA]</scope>
</reference>
<proteinExistence type="predicted"/>
<dbReference type="SUPFAM" id="SSF48403">
    <property type="entry name" value="Ankyrin repeat"/>
    <property type="match status" value="1"/>
</dbReference>
<feature type="compositionally biased region" description="Basic and acidic residues" evidence="2">
    <location>
        <begin position="41"/>
        <end position="57"/>
    </location>
</feature>
<feature type="repeat" description="ANK" evidence="1">
    <location>
        <begin position="69"/>
        <end position="101"/>
    </location>
</feature>
<dbReference type="Gene3D" id="1.25.40.20">
    <property type="entry name" value="Ankyrin repeat-containing domain"/>
    <property type="match status" value="1"/>
</dbReference>
<evidence type="ECO:0000256" key="2">
    <source>
        <dbReference type="SAM" id="MobiDB-lite"/>
    </source>
</evidence>
<dbReference type="AlphaFoldDB" id="A0A8S1DGQ8"/>
<keyword evidence="4" id="KW-1185">Reference proteome</keyword>
<comment type="caution">
    <text evidence="3">The sequence shown here is derived from an EMBL/GenBank/DDBJ whole genome shotgun (WGS) entry which is preliminary data.</text>
</comment>
<dbReference type="PROSITE" id="PS50088">
    <property type="entry name" value="ANK_REPEAT"/>
    <property type="match status" value="1"/>
</dbReference>
<accession>A0A8S1DGQ8</accession>
<keyword evidence="1" id="KW-0040">ANK repeat</keyword>
<dbReference type="Proteomes" id="UP000494165">
    <property type="component" value="Unassembled WGS sequence"/>
</dbReference>
<organism evidence="3 4">
    <name type="scientific">Cloeon dipterum</name>
    <dbReference type="NCBI Taxonomy" id="197152"/>
    <lineage>
        <taxon>Eukaryota</taxon>
        <taxon>Metazoa</taxon>
        <taxon>Ecdysozoa</taxon>
        <taxon>Arthropoda</taxon>
        <taxon>Hexapoda</taxon>
        <taxon>Insecta</taxon>
        <taxon>Pterygota</taxon>
        <taxon>Palaeoptera</taxon>
        <taxon>Ephemeroptera</taxon>
        <taxon>Pisciforma</taxon>
        <taxon>Baetidae</taxon>
        <taxon>Cloeon</taxon>
    </lineage>
</organism>
<evidence type="ECO:0000313" key="3">
    <source>
        <dbReference type="EMBL" id="CAB3379073.1"/>
    </source>
</evidence>
<evidence type="ECO:0000313" key="4">
    <source>
        <dbReference type="Proteomes" id="UP000494165"/>
    </source>
</evidence>
<dbReference type="OrthoDB" id="6630504at2759"/>
<sequence>MDNSDYANSSKGNYRKRAMDESPESDEAEAKIEIVVIDSSSESHSETDEKLNEKTSLEDKLEDVEKNRGNIPALLYAAKYADVDVCRKLVDDGADVNERDEKGNDVYHCAAMKENSCDVDLIYFFAERKAIMKRLNNDNVDAVNFAIGLDKFRFAQKLFHIYPFDLSDESSDDDSQ</sequence>
<gene>
    <name evidence="3" type="ORF">CLODIP_2_CD09461</name>
</gene>
<dbReference type="InterPro" id="IPR036770">
    <property type="entry name" value="Ankyrin_rpt-contain_sf"/>
</dbReference>
<name>A0A8S1DGQ8_9INSE</name>
<dbReference type="EMBL" id="CADEPI010000178">
    <property type="protein sequence ID" value="CAB3379073.1"/>
    <property type="molecule type" value="Genomic_DNA"/>
</dbReference>
<feature type="region of interest" description="Disordered" evidence="2">
    <location>
        <begin position="1"/>
        <end position="57"/>
    </location>
</feature>